<dbReference type="Pfam" id="PF13450">
    <property type="entry name" value="NAD_binding_8"/>
    <property type="match status" value="1"/>
</dbReference>
<sequence>MTPTQTQDNRRVLIIGGGIGGLCLAQGLKRQGIPSTVFERDPSVTSRSQGYRLRINNDGFDALEAYLSPKILDVFKASSAEFIPGFQFFDPKTGEPSATPPPSADDKRPSGPPPSGDVTRVFSADRVVLRSVLLLGLDSNELRYDMAFESYTILENGLVEAVFENGERVTGSLLVGADGTFSRTPLTPELEIALHPALHRGTSLITSREPHVSLFMEPMRFTKGNPQDISPELPDTKDYVYWVLISRSHNFHVAGYSSDEELLALNPAQAAELAQEMTKDWDARIRALFHCDHVGDSCGYVRVSTMPPDIGDWDAPCVTVMGDAIHAMTAAGVGANAALMDARVLLKSIQTYGVADEAVAAYEAEMRLYARKLVAMTAGAGKKMNDQPDFEDMKPYH</sequence>
<evidence type="ECO:0000313" key="7">
    <source>
        <dbReference type="Proteomes" id="UP000794436"/>
    </source>
</evidence>
<dbReference type="Proteomes" id="UP000794436">
    <property type="component" value="Unassembled WGS sequence"/>
</dbReference>
<evidence type="ECO:0000256" key="5">
    <source>
        <dbReference type="SAM" id="MobiDB-lite"/>
    </source>
</evidence>
<dbReference type="AlphaFoldDB" id="A0A8K1C2G6"/>
<organism evidence="6 7">
    <name type="scientific">Pythium oligandrum</name>
    <name type="common">Mycoparasitic fungus</name>
    <dbReference type="NCBI Taxonomy" id="41045"/>
    <lineage>
        <taxon>Eukaryota</taxon>
        <taxon>Sar</taxon>
        <taxon>Stramenopiles</taxon>
        <taxon>Oomycota</taxon>
        <taxon>Peronosporomycetes</taxon>
        <taxon>Pythiales</taxon>
        <taxon>Pythiaceae</taxon>
        <taxon>Pythium</taxon>
    </lineage>
</organism>
<reference evidence="6" key="1">
    <citation type="submission" date="2019-03" db="EMBL/GenBank/DDBJ databases">
        <title>Long read genome sequence of the mycoparasitic Pythium oligandrum ATCC 38472 isolated from sugarbeet rhizosphere.</title>
        <authorList>
            <person name="Gaulin E."/>
        </authorList>
    </citation>
    <scope>NUCLEOTIDE SEQUENCE</scope>
    <source>
        <strain evidence="6">ATCC 38472_TT</strain>
    </source>
</reference>
<keyword evidence="3" id="KW-0560">Oxidoreductase</keyword>
<dbReference type="EMBL" id="SPLM01000148">
    <property type="protein sequence ID" value="TMW55237.1"/>
    <property type="molecule type" value="Genomic_DNA"/>
</dbReference>
<evidence type="ECO:0008006" key="8">
    <source>
        <dbReference type="Google" id="ProtNLM"/>
    </source>
</evidence>
<feature type="region of interest" description="Disordered" evidence="5">
    <location>
        <begin position="88"/>
        <end position="118"/>
    </location>
</feature>
<protein>
    <recommendedName>
        <fullName evidence="8">FAD-binding domain-containing protein</fullName>
    </recommendedName>
</protein>
<dbReference type="PANTHER" id="PTHR47178">
    <property type="entry name" value="MONOOXYGENASE, FAD-BINDING"/>
    <property type="match status" value="1"/>
</dbReference>
<accession>A0A8K1C2G6</accession>
<evidence type="ECO:0000313" key="6">
    <source>
        <dbReference type="EMBL" id="TMW55237.1"/>
    </source>
</evidence>
<proteinExistence type="predicted"/>
<evidence type="ECO:0000256" key="3">
    <source>
        <dbReference type="ARBA" id="ARBA00023002"/>
    </source>
</evidence>
<evidence type="ECO:0000256" key="2">
    <source>
        <dbReference type="ARBA" id="ARBA00022827"/>
    </source>
</evidence>
<evidence type="ECO:0000256" key="4">
    <source>
        <dbReference type="ARBA" id="ARBA00023033"/>
    </source>
</evidence>
<dbReference type="PRINTS" id="PR00420">
    <property type="entry name" value="RNGMNOXGNASE"/>
</dbReference>
<keyword evidence="4" id="KW-0503">Monooxygenase</keyword>
<keyword evidence="1" id="KW-0285">Flavoprotein</keyword>
<evidence type="ECO:0000256" key="1">
    <source>
        <dbReference type="ARBA" id="ARBA00022630"/>
    </source>
</evidence>
<dbReference type="GO" id="GO:0004497">
    <property type="term" value="F:monooxygenase activity"/>
    <property type="evidence" value="ECO:0007669"/>
    <property type="project" value="UniProtKB-KW"/>
</dbReference>
<dbReference type="Gene3D" id="3.50.50.60">
    <property type="entry name" value="FAD/NAD(P)-binding domain"/>
    <property type="match status" value="1"/>
</dbReference>
<comment type="caution">
    <text evidence="6">The sequence shown here is derived from an EMBL/GenBank/DDBJ whole genome shotgun (WGS) entry which is preliminary data.</text>
</comment>
<keyword evidence="2" id="KW-0274">FAD</keyword>
<keyword evidence="7" id="KW-1185">Reference proteome</keyword>
<name>A0A8K1C2G6_PYTOL</name>
<dbReference type="SUPFAM" id="SSF51905">
    <property type="entry name" value="FAD/NAD(P)-binding domain"/>
    <property type="match status" value="1"/>
</dbReference>
<gene>
    <name evidence="6" type="ORF">Poli38472_013128</name>
</gene>
<dbReference type="PANTHER" id="PTHR47178:SF5">
    <property type="entry name" value="FAD-BINDING DOMAIN-CONTAINING PROTEIN"/>
    <property type="match status" value="1"/>
</dbReference>
<dbReference type="OrthoDB" id="655030at2759"/>
<dbReference type="InterPro" id="IPR036188">
    <property type="entry name" value="FAD/NAD-bd_sf"/>
</dbReference>